<dbReference type="EMBL" id="JBHSFU010000004">
    <property type="protein sequence ID" value="MFC4558158.1"/>
    <property type="molecule type" value="Genomic_DNA"/>
</dbReference>
<name>A0ABV9DJ97_9BACI</name>
<reference evidence="2" key="1">
    <citation type="journal article" date="2019" name="Int. J. Syst. Evol. Microbiol.">
        <title>The Global Catalogue of Microorganisms (GCM) 10K type strain sequencing project: providing services to taxonomists for standard genome sequencing and annotation.</title>
        <authorList>
            <consortium name="The Broad Institute Genomics Platform"/>
            <consortium name="The Broad Institute Genome Sequencing Center for Infectious Disease"/>
            <person name="Wu L."/>
            <person name="Ma J."/>
        </authorList>
    </citation>
    <scope>NUCLEOTIDE SEQUENCE [LARGE SCALE GENOMIC DNA]</scope>
    <source>
        <strain evidence="2">CGMCC 4.7426</strain>
    </source>
</reference>
<dbReference type="Proteomes" id="UP001595989">
    <property type="component" value="Unassembled WGS sequence"/>
</dbReference>
<accession>A0ABV9DJ97</accession>
<protein>
    <submittedName>
        <fullName evidence="1">Short-chain dehydrogenase</fullName>
    </submittedName>
</protein>
<dbReference type="NCBIfam" id="NF006168">
    <property type="entry name" value="PRK08309.1"/>
    <property type="match status" value="1"/>
</dbReference>
<dbReference type="InterPro" id="IPR036291">
    <property type="entry name" value="NAD(P)-bd_dom_sf"/>
</dbReference>
<comment type="caution">
    <text evidence="1">The sequence shown here is derived from an EMBL/GenBank/DDBJ whole genome shotgun (WGS) entry which is preliminary data.</text>
</comment>
<dbReference type="RefSeq" id="WP_390294581.1">
    <property type="nucleotide sequence ID" value="NZ_JBHSFU010000004.1"/>
</dbReference>
<dbReference type="Gene3D" id="3.40.50.720">
    <property type="entry name" value="NAD(P)-binding Rossmann-like Domain"/>
    <property type="match status" value="1"/>
</dbReference>
<evidence type="ECO:0000313" key="1">
    <source>
        <dbReference type="EMBL" id="MFC4558158.1"/>
    </source>
</evidence>
<organism evidence="1 2">
    <name type="scientific">Virgibacillus kekensis</name>
    <dbReference type="NCBI Taxonomy" id="202261"/>
    <lineage>
        <taxon>Bacteria</taxon>
        <taxon>Bacillati</taxon>
        <taxon>Bacillota</taxon>
        <taxon>Bacilli</taxon>
        <taxon>Bacillales</taxon>
        <taxon>Bacillaceae</taxon>
        <taxon>Virgibacillus</taxon>
    </lineage>
</organism>
<evidence type="ECO:0000313" key="2">
    <source>
        <dbReference type="Proteomes" id="UP001595989"/>
    </source>
</evidence>
<proteinExistence type="predicted"/>
<gene>
    <name evidence="1" type="ORF">ACFO3D_08030</name>
</gene>
<dbReference type="SUPFAM" id="SSF51735">
    <property type="entry name" value="NAD(P)-binding Rossmann-fold domains"/>
    <property type="match status" value="1"/>
</dbReference>
<sequence>MKNGYVLVIGGSGMLRKVCHYLNEKNGDVFVIGRNRSRLEAVKNSGRYPERLHGISVDYEDSTRFGAALADLFNKHGTPGLVVSWIHSTAPDALPLLKDMITEHVLNADWRLFHIQGSARFFEKENTSVPGNCLYRRVYLGFILDNDQSRWLTHDEISNGVIEAIDSDQEETVVGTLEPWAKRP</sequence>
<keyword evidence="2" id="KW-1185">Reference proteome</keyword>